<dbReference type="AlphaFoldDB" id="A0A1M7T1I8"/>
<dbReference type="PROSITE" id="PS51340">
    <property type="entry name" value="MOSC"/>
    <property type="match status" value="1"/>
</dbReference>
<evidence type="ECO:0000313" key="2">
    <source>
        <dbReference type="EMBL" id="SHN64522.1"/>
    </source>
</evidence>
<dbReference type="InterPro" id="IPR005302">
    <property type="entry name" value="MoCF_Sase_C"/>
</dbReference>
<dbReference type="InterPro" id="IPR011037">
    <property type="entry name" value="Pyrv_Knase-like_insert_dom_sf"/>
</dbReference>
<dbReference type="Proteomes" id="UP000184066">
    <property type="component" value="Unassembled WGS sequence"/>
</dbReference>
<dbReference type="PANTHER" id="PTHR36930:SF1">
    <property type="entry name" value="MOSC DOMAIN-CONTAINING PROTEIN"/>
    <property type="match status" value="1"/>
</dbReference>
<dbReference type="Pfam" id="PF03473">
    <property type="entry name" value="MOSC"/>
    <property type="match status" value="1"/>
</dbReference>
<dbReference type="GO" id="GO:0003824">
    <property type="term" value="F:catalytic activity"/>
    <property type="evidence" value="ECO:0007669"/>
    <property type="project" value="InterPro"/>
</dbReference>
<dbReference type="Gene3D" id="2.40.33.20">
    <property type="entry name" value="PK beta-barrel domain-like"/>
    <property type="match status" value="1"/>
</dbReference>
<evidence type="ECO:0000259" key="1">
    <source>
        <dbReference type="PROSITE" id="PS51340"/>
    </source>
</evidence>
<dbReference type="InterPro" id="IPR052716">
    <property type="entry name" value="MOSC_domain"/>
</dbReference>
<dbReference type="GO" id="GO:0030170">
    <property type="term" value="F:pyridoxal phosphate binding"/>
    <property type="evidence" value="ECO:0007669"/>
    <property type="project" value="InterPro"/>
</dbReference>
<dbReference type="PANTHER" id="PTHR36930">
    <property type="entry name" value="METAL-SULFUR CLUSTER BIOSYNTHESIS PROTEINS YUAD-RELATED"/>
    <property type="match status" value="1"/>
</dbReference>
<gene>
    <name evidence="2" type="ORF">SAMN05216200_10416</name>
</gene>
<name>A0A1M7T1I8_9RHOB</name>
<protein>
    <submittedName>
        <fullName evidence="2">MOSC domain-containing protein</fullName>
    </submittedName>
</protein>
<dbReference type="SUPFAM" id="SSF50800">
    <property type="entry name" value="PK beta-barrel domain-like"/>
    <property type="match status" value="1"/>
</dbReference>
<sequence length="204" mass="21811">MPILSPTSIAGRVAFLGVVRDRRVTLRSEPLTAVEATFEGFAGECHGGLTRPSCSRVAAQYPKGTEIRNARQVSILSVEELADIAARMGLEALRPEWLGANLVLEGIPDLTLLPPSSRLIFASGASIVVDMENGPCQFPAQEIERERPGKGKGFKPAAEGRRGLVGWVERPGPIALGDEVRLHVPPLRLYPHLPAQAGAAADQP</sequence>
<dbReference type="STRING" id="1189325.SAMN04488119_10416"/>
<dbReference type="OrthoDB" id="9808413at2"/>
<accession>A0A1M7T1I8</accession>
<reference evidence="2 3" key="1">
    <citation type="submission" date="2016-12" db="EMBL/GenBank/DDBJ databases">
        <authorList>
            <person name="Song W.-J."/>
            <person name="Kurnit D.M."/>
        </authorList>
    </citation>
    <scope>NUCLEOTIDE SEQUENCE [LARGE SCALE GENOMIC DNA]</scope>
    <source>
        <strain evidence="2 3">CGMCC 1.10808</strain>
    </source>
</reference>
<evidence type="ECO:0000313" key="3">
    <source>
        <dbReference type="Proteomes" id="UP000184066"/>
    </source>
</evidence>
<dbReference type="EMBL" id="FRDL01000004">
    <property type="protein sequence ID" value="SHN64522.1"/>
    <property type="molecule type" value="Genomic_DNA"/>
</dbReference>
<dbReference type="GO" id="GO:0030151">
    <property type="term" value="F:molybdenum ion binding"/>
    <property type="evidence" value="ECO:0007669"/>
    <property type="project" value="InterPro"/>
</dbReference>
<proteinExistence type="predicted"/>
<keyword evidence="3" id="KW-1185">Reference proteome</keyword>
<organism evidence="2 3">
    <name type="scientific">Oceanicella actignis</name>
    <dbReference type="NCBI Taxonomy" id="1189325"/>
    <lineage>
        <taxon>Bacteria</taxon>
        <taxon>Pseudomonadati</taxon>
        <taxon>Pseudomonadota</taxon>
        <taxon>Alphaproteobacteria</taxon>
        <taxon>Rhodobacterales</taxon>
        <taxon>Paracoccaceae</taxon>
        <taxon>Oceanicella</taxon>
    </lineage>
</organism>
<feature type="domain" description="MOSC" evidence="1">
    <location>
        <begin position="26"/>
        <end position="183"/>
    </location>
</feature>
<dbReference type="RefSeq" id="WP_072746992.1">
    <property type="nucleotide sequence ID" value="NZ_FOHL01000004.1"/>
</dbReference>